<reference evidence="1 2" key="1">
    <citation type="submission" date="2017-02" db="EMBL/GenBank/DDBJ databases">
        <authorList>
            <person name="Peterson S.W."/>
        </authorList>
    </citation>
    <scope>NUCLEOTIDE SEQUENCE [LARGE SCALE GENOMIC DNA]</scope>
    <source>
        <strain evidence="1 2">LMG 22410</strain>
    </source>
</reference>
<dbReference type="Proteomes" id="UP000195787">
    <property type="component" value="Unassembled WGS sequence"/>
</dbReference>
<gene>
    <name evidence="1" type="ORF">CZ674_08605</name>
</gene>
<dbReference type="InterPro" id="IPR014722">
    <property type="entry name" value="Rib_uL2_dom2"/>
</dbReference>
<dbReference type="SUPFAM" id="SSF50104">
    <property type="entry name" value="Translation proteins SH3-like domain"/>
    <property type="match status" value="1"/>
</dbReference>
<dbReference type="EMBL" id="FUHU01000037">
    <property type="protein sequence ID" value="SJM62942.1"/>
    <property type="molecule type" value="Genomic_DNA"/>
</dbReference>
<name>A0A1R4G4L3_9MICO</name>
<organism evidence="1 2">
    <name type="scientific">Agrococcus casei LMG 22410</name>
    <dbReference type="NCBI Taxonomy" id="1255656"/>
    <lineage>
        <taxon>Bacteria</taxon>
        <taxon>Bacillati</taxon>
        <taxon>Actinomycetota</taxon>
        <taxon>Actinomycetes</taxon>
        <taxon>Micrococcales</taxon>
        <taxon>Microbacteriaceae</taxon>
        <taxon>Agrococcus</taxon>
    </lineage>
</organism>
<dbReference type="Gene3D" id="2.30.30.30">
    <property type="match status" value="1"/>
</dbReference>
<sequence length="56" mass="6528">MDEFKVGDTVQILTGPMRHSVGTVVYLYEAEKTYLVRVGVSMQQYYKPDEIRLFQP</sequence>
<proteinExistence type="predicted"/>
<dbReference type="RefSeq" id="WP_200810076.1">
    <property type="nucleotide sequence ID" value="NZ_FUHU01000037.1"/>
</dbReference>
<dbReference type="AlphaFoldDB" id="A0A1R4G4L3"/>
<accession>A0A1R4G4L3</accession>
<evidence type="ECO:0008006" key="3">
    <source>
        <dbReference type="Google" id="ProtNLM"/>
    </source>
</evidence>
<evidence type="ECO:0000313" key="2">
    <source>
        <dbReference type="Proteomes" id="UP000195787"/>
    </source>
</evidence>
<dbReference type="InterPro" id="IPR008991">
    <property type="entry name" value="Translation_prot_SH3-like_sf"/>
</dbReference>
<evidence type="ECO:0000313" key="1">
    <source>
        <dbReference type="EMBL" id="SJM62942.1"/>
    </source>
</evidence>
<dbReference type="GeneID" id="303174330"/>
<protein>
    <recommendedName>
        <fullName evidence="3">KOW domain-containing protein</fullName>
    </recommendedName>
</protein>
<keyword evidence="2" id="KW-1185">Reference proteome</keyword>